<evidence type="ECO:0000313" key="2">
    <source>
        <dbReference type="Proteomes" id="UP001303211"/>
    </source>
</evidence>
<protein>
    <submittedName>
        <fullName evidence="1">DUF3375 domain-containing protein</fullName>
    </submittedName>
</protein>
<dbReference type="RefSeq" id="WP_317700807.1">
    <property type="nucleotide sequence ID" value="NZ_CP136921.1"/>
</dbReference>
<keyword evidence="2" id="KW-1185">Reference proteome</keyword>
<dbReference type="InterPro" id="IPR021804">
    <property type="entry name" value="DUF3375"/>
</dbReference>
<reference evidence="1 2" key="1">
    <citation type="submission" date="2023-03" db="EMBL/GenBank/DDBJ databases">
        <title>Diaphorobacter basophil sp. nov., isolated from a sewage-treatment plant.</title>
        <authorList>
            <person name="Yang K."/>
        </authorList>
    </citation>
    <scope>NUCLEOTIDE SEQUENCE [LARGE SCALE GENOMIC DNA]</scope>
    <source>
        <strain evidence="1 2">Y-1</strain>
    </source>
</reference>
<accession>A0ABZ0IZA0</accession>
<proteinExistence type="predicted"/>
<sequence length="518" mass="57611">MAAEPSHHIPPPEATRAQPAALSLPQQRTQQYILARQQHPAWLLLASRRAPLMLSCLESLLEHQPGGVPFDSAVQAIADLLVQHANQPDYEIDAADPLAQARRELREWIRRALVTERDGLIHETDALKSALRFVAQLDQRMMTSTASRLAVVQREIDNLATQLDPDPASRAAQLQRRIAELQQQIDALQAGHVETLSDAQASEGIREVYALATSLRADFRRVEDSWREADRQLRQAILSAQQHRGSIVDQLLDGHANLLSTPEGRVFEGFQQQLHHQAELARMRQHLRTILAHPASRQALDDLQHSALRLLVPQLIKEAKVVQAVRARSEREVAQFMKTGQAAENQRVGQLLNDILNQALQLDWSRQALRRSPAPLPPVSVALTGLPLIERLRVKSLEEGAAQELLLTTQYADLSQVEDEFWQAFEGLDTKALQQDTLALLEARGAPLTMADLAQALPPGEHDLETLAQWLAWACEAGAEVDAQAKQQIELQRANGQLCRFTVPRAELTASALRGVEG</sequence>
<gene>
    <name evidence="1" type="ORF">P4826_13050</name>
</gene>
<evidence type="ECO:0000313" key="1">
    <source>
        <dbReference type="EMBL" id="WOO31334.1"/>
    </source>
</evidence>
<name>A0ABZ0IZA0_9BURK</name>
<dbReference type="Pfam" id="PF11855">
    <property type="entry name" value="DUF3375"/>
    <property type="match status" value="1"/>
</dbReference>
<dbReference type="Proteomes" id="UP001303211">
    <property type="component" value="Chromosome"/>
</dbReference>
<organism evidence="1 2">
    <name type="scientific">Diaphorobacter limosus</name>
    <dbReference type="NCBI Taxonomy" id="3036128"/>
    <lineage>
        <taxon>Bacteria</taxon>
        <taxon>Pseudomonadati</taxon>
        <taxon>Pseudomonadota</taxon>
        <taxon>Betaproteobacteria</taxon>
        <taxon>Burkholderiales</taxon>
        <taxon>Comamonadaceae</taxon>
        <taxon>Diaphorobacter</taxon>
    </lineage>
</organism>
<dbReference type="EMBL" id="CP136921">
    <property type="protein sequence ID" value="WOO31334.1"/>
    <property type="molecule type" value="Genomic_DNA"/>
</dbReference>